<evidence type="ECO:0000313" key="2">
    <source>
        <dbReference type="EMBL" id="GFO20426.1"/>
    </source>
</evidence>
<comment type="caution">
    <text evidence="2">The sequence shown here is derived from an EMBL/GenBank/DDBJ whole genome shotgun (WGS) entry which is preliminary data.</text>
</comment>
<evidence type="ECO:0000313" key="3">
    <source>
        <dbReference type="Proteomes" id="UP000735302"/>
    </source>
</evidence>
<keyword evidence="1" id="KW-0732">Signal</keyword>
<proteinExistence type="predicted"/>
<name>A0AAV4BAS2_9GAST</name>
<evidence type="ECO:0008006" key="4">
    <source>
        <dbReference type="Google" id="ProtNLM"/>
    </source>
</evidence>
<keyword evidence="3" id="KW-1185">Reference proteome</keyword>
<dbReference type="AlphaFoldDB" id="A0AAV4BAS2"/>
<protein>
    <recommendedName>
        <fullName evidence="4">DUF19 domain-containing protein</fullName>
    </recommendedName>
</protein>
<organism evidence="2 3">
    <name type="scientific">Plakobranchus ocellatus</name>
    <dbReference type="NCBI Taxonomy" id="259542"/>
    <lineage>
        <taxon>Eukaryota</taxon>
        <taxon>Metazoa</taxon>
        <taxon>Spiralia</taxon>
        <taxon>Lophotrochozoa</taxon>
        <taxon>Mollusca</taxon>
        <taxon>Gastropoda</taxon>
        <taxon>Heterobranchia</taxon>
        <taxon>Euthyneura</taxon>
        <taxon>Panpulmonata</taxon>
        <taxon>Sacoglossa</taxon>
        <taxon>Placobranchoidea</taxon>
        <taxon>Plakobranchidae</taxon>
        <taxon>Plakobranchus</taxon>
    </lineage>
</organism>
<evidence type="ECO:0000256" key="1">
    <source>
        <dbReference type="SAM" id="SignalP"/>
    </source>
</evidence>
<accession>A0AAV4BAS2</accession>
<feature type="chain" id="PRO_5044011089" description="DUF19 domain-containing protein" evidence="1">
    <location>
        <begin position="24"/>
        <end position="194"/>
    </location>
</feature>
<dbReference type="EMBL" id="BLXT01005154">
    <property type="protein sequence ID" value="GFO20426.1"/>
    <property type="molecule type" value="Genomic_DNA"/>
</dbReference>
<reference evidence="2 3" key="1">
    <citation type="journal article" date="2021" name="Elife">
        <title>Chloroplast acquisition without the gene transfer in kleptoplastic sea slugs, Plakobranchus ocellatus.</title>
        <authorList>
            <person name="Maeda T."/>
            <person name="Takahashi S."/>
            <person name="Yoshida T."/>
            <person name="Shimamura S."/>
            <person name="Takaki Y."/>
            <person name="Nagai Y."/>
            <person name="Toyoda A."/>
            <person name="Suzuki Y."/>
            <person name="Arimoto A."/>
            <person name="Ishii H."/>
            <person name="Satoh N."/>
            <person name="Nishiyama T."/>
            <person name="Hasebe M."/>
            <person name="Maruyama T."/>
            <person name="Minagawa J."/>
            <person name="Obokata J."/>
            <person name="Shigenobu S."/>
        </authorList>
    </citation>
    <scope>NUCLEOTIDE SEQUENCE [LARGE SCALE GENOMIC DNA]</scope>
</reference>
<dbReference type="Proteomes" id="UP000735302">
    <property type="component" value="Unassembled WGS sequence"/>
</dbReference>
<gene>
    <name evidence="2" type="ORF">PoB_004693100</name>
</gene>
<sequence length="194" mass="22175">MVNRLTVILALATGMLVFPVCDCNPTVYPCEDLRNCTAQIYENTFFYRSADYSAADYSVNIAKICNYEDIHCVYNKYKCSSHNARIAEQVRYFICSTDARKAIQQSYKERECLVDPNILQQFQDAKQQCTKTLFEGKVDCEFLESSRKCHLEAEAMCGPNTQFLFDGIWLATLKLQAPFCYPLAVTTKMAVPSR</sequence>
<feature type="signal peptide" evidence="1">
    <location>
        <begin position="1"/>
        <end position="23"/>
    </location>
</feature>